<evidence type="ECO:0000256" key="2">
    <source>
        <dbReference type="ARBA" id="ARBA00022676"/>
    </source>
</evidence>
<dbReference type="Pfam" id="PF00535">
    <property type="entry name" value="Glycos_transf_2"/>
    <property type="match status" value="1"/>
</dbReference>
<dbReference type="PANTHER" id="PTHR43685:SF5">
    <property type="entry name" value="GLYCOSYLTRANSFERASE EPSE-RELATED"/>
    <property type="match status" value="1"/>
</dbReference>
<reference evidence="5 6" key="1">
    <citation type="submission" date="2023-07" db="EMBL/GenBank/DDBJ databases">
        <title>Genomic Encyclopedia of Type Strains, Phase IV (KMG-IV): sequencing the most valuable type-strain genomes for metagenomic binning, comparative biology and taxonomic classification.</title>
        <authorList>
            <person name="Goeker M."/>
        </authorList>
    </citation>
    <scope>NUCLEOTIDE SEQUENCE [LARGE SCALE GENOMIC DNA]</scope>
    <source>
        <strain evidence="5 6">DSM 19619</strain>
    </source>
</reference>
<dbReference type="Proteomes" id="UP001242480">
    <property type="component" value="Unassembled WGS sequence"/>
</dbReference>
<proteinExistence type="inferred from homology"/>
<evidence type="ECO:0000313" key="5">
    <source>
        <dbReference type="EMBL" id="MDQ0469947.1"/>
    </source>
</evidence>
<name>A0ABU0J6Q9_9HYPH</name>
<gene>
    <name evidence="5" type="ORF">QO011_002963</name>
</gene>
<feature type="domain" description="Glycosyltransferase 2-like" evidence="4">
    <location>
        <begin position="201"/>
        <end position="318"/>
    </location>
</feature>
<dbReference type="CDD" id="cd00761">
    <property type="entry name" value="Glyco_tranf_GTA_type"/>
    <property type="match status" value="1"/>
</dbReference>
<accession>A0ABU0J6Q9</accession>
<organism evidence="5 6">
    <name type="scientific">Labrys wisconsinensis</name>
    <dbReference type="NCBI Taxonomy" id="425677"/>
    <lineage>
        <taxon>Bacteria</taxon>
        <taxon>Pseudomonadati</taxon>
        <taxon>Pseudomonadota</taxon>
        <taxon>Alphaproteobacteria</taxon>
        <taxon>Hyphomicrobiales</taxon>
        <taxon>Xanthobacteraceae</taxon>
        <taxon>Labrys</taxon>
    </lineage>
</organism>
<dbReference type="PANTHER" id="PTHR43685">
    <property type="entry name" value="GLYCOSYLTRANSFERASE"/>
    <property type="match status" value="1"/>
</dbReference>
<dbReference type="Gene3D" id="3.90.550.10">
    <property type="entry name" value="Spore Coat Polysaccharide Biosynthesis Protein SpsA, Chain A"/>
    <property type="match status" value="1"/>
</dbReference>
<dbReference type="InterPro" id="IPR001173">
    <property type="entry name" value="Glyco_trans_2-like"/>
</dbReference>
<keyword evidence="3" id="KW-0808">Transferase</keyword>
<comment type="similarity">
    <text evidence="1">Belongs to the glycosyltransferase 2 family.</text>
</comment>
<keyword evidence="2" id="KW-0328">Glycosyltransferase</keyword>
<evidence type="ECO:0000259" key="4">
    <source>
        <dbReference type="Pfam" id="PF00535"/>
    </source>
</evidence>
<comment type="caution">
    <text evidence="5">The sequence shown here is derived from an EMBL/GenBank/DDBJ whole genome shotgun (WGS) entry which is preliminary data.</text>
</comment>
<dbReference type="RefSeq" id="WP_307273231.1">
    <property type="nucleotide sequence ID" value="NZ_JAUSVX010000005.1"/>
</dbReference>
<dbReference type="EMBL" id="JAUSVX010000005">
    <property type="protein sequence ID" value="MDQ0469947.1"/>
    <property type="molecule type" value="Genomic_DNA"/>
</dbReference>
<dbReference type="InterPro" id="IPR029044">
    <property type="entry name" value="Nucleotide-diphossugar_trans"/>
</dbReference>
<evidence type="ECO:0000256" key="1">
    <source>
        <dbReference type="ARBA" id="ARBA00006739"/>
    </source>
</evidence>
<evidence type="ECO:0000313" key="6">
    <source>
        <dbReference type="Proteomes" id="UP001242480"/>
    </source>
</evidence>
<dbReference type="SUPFAM" id="SSF53448">
    <property type="entry name" value="Nucleotide-diphospho-sugar transferases"/>
    <property type="match status" value="1"/>
</dbReference>
<dbReference type="InterPro" id="IPR050834">
    <property type="entry name" value="Glycosyltransf_2"/>
</dbReference>
<evidence type="ECO:0000256" key="3">
    <source>
        <dbReference type="ARBA" id="ARBA00022679"/>
    </source>
</evidence>
<protein>
    <recommendedName>
        <fullName evidence="4">Glycosyltransferase 2-like domain-containing protein</fullName>
    </recommendedName>
</protein>
<sequence length="425" mass="45178">MARLLLRRGRPLSALALAADDPLVLHRLGLWLRASQARDHRQSRAILARATAFAALGHIASADNLAGDALRRASAADARLFELARARWTPEEAVERLARLLPAAAAAAALAMADHASFLHDAERVLATAPDGVDEAALRAAAAVCRTDGAGQRAALDAMFAASGLRPVLAHDGPILTFAGLASEGPPAPRPTVRSRQPLVSVLMPAFDVEPYVAVAIRSVRAQTMADLELVVVDDASQDGTREAIERAAEDDARVIVIRHAVRRGTYAARATALRAASGHYVTVLDADDWAHPERLERHVDALGSRRATATVSRLIRMDRRGAPMSPRIYPIVRQNTSSLMVARATLEAVGGFPDLPFGGDQALLWTLHAAYGGIRRLPIIATIASHRAGSLTTGSETGTSSLAGLAGRVQQTEALLLPLARWGR</sequence>
<keyword evidence="6" id="KW-1185">Reference proteome</keyword>